<accession>A0AAV1E0Q5</accession>
<protein>
    <submittedName>
        <fullName evidence="7">OLC1v1014291C1</fullName>
    </submittedName>
</protein>
<dbReference type="Pfam" id="PF00035">
    <property type="entry name" value="dsrm"/>
    <property type="match status" value="2"/>
</dbReference>
<dbReference type="PANTHER" id="PTHR46031">
    <property type="match status" value="1"/>
</dbReference>
<feature type="transmembrane region" description="Helical" evidence="5">
    <location>
        <begin position="158"/>
        <end position="185"/>
    </location>
</feature>
<evidence type="ECO:0000256" key="1">
    <source>
        <dbReference type="ARBA" id="ARBA00022737"/>
    </source>
</evidence>
<evidence type="ECO:0000256" key="3">
    <source>
        <dbReference type="PROSITE-ProRule" id="PRU00266"/>
    </source>
</evidence>
<dbReference type="GO" id="GO:0003723">
    <property type="term" value="F:RNA binding"/>
    <property type="evidence" value="ECO:0007669"/>
    <property type="project" value="UniProtKB-UniRule"/>
</dbReference>
<evidence type="ECO:0000256" key="2">
    <source>
        <dbReference type="ARBA" id="ARBA00022884"/>
    </source>
</evidence>
<keyword evidence="5" id="KW-1133">Transmembrane helix</keyword>
<dbReference type="AlphaFoldDB" id="A0AAV1E0Q5"/>
<keyword evidence="2 3" id="KW-0694">RNA-binding</keyword>
<feature type="region of interest" description="Disordered" evidence="4">
    <location>
        <begin position="475"/>
        <end position="551"/>
    </location>
</feature>
<dbReference type="PANTHER" id="PTHR46031:SF37">
    <property type="entry name" value="DRBM DOMAIN-CONTAINING PROTEIN"/>
    <property type="match status" value="1"/>
</dbReference>
<keyword evidence="8" id="KW-1185">Reference proteome</keyword>
<feature type="compositionally biased region" description="Polar residues" evidence="4">
    <location>
        <begin position="535"/>
        <end position="544"/>
    </location>
</feature>
<feature type="domain" description="DRBM" evidence="6">
    <location>
        <begin position="286"/>
        <end position="353"/>
    </location>
</feature>
<proteinExistence type="predicted"/>
<gene>
    <name evidence="7" type="ORF">OLC1_LOCUS20619</name>
</gene>
<dbReference type="PROSITE" id="PS50137">
    <property type="entry name" value="DS_RBD"/>
    <property type="match status" value="2"/>
</dbReference>
<evidence type="ECO:0000313" key="8">
    <source>
        <dbReference type="Proteomes" id="UP001161247"/>
    </source>
</evidence>
<reference evidence="7" key="1">
    <citation type="submission" date="2023-03" db="EMBL/GenBank/DDBJ databases">
        <authorList>
            <person name="Julca I."/>
        </authorList>
    </citation>
    <scope>NUCLEOTIDE SEQUENCE</scope>
</reference>
<dbReference type="SUPFAM" id="SSF54768">
    <property type="entry name" value="dsRNA-binding domain-like"/>
    <property type="match status" value="2"/>
</dbReference>
<evidence type="ECO:0000313" key="7">
    <source>
        <dbReference type="EMBL" id="CAI9113652.1"/>
    </source>
</evidence>
<feature type="domain" description="DRBM" evidence="6">
    <location>
        <begin position="199"/>
        <end position="268"/>
    </location>
</feature>
<dbReference type="Gene3D" id="3.30.160.20">
    <property type="match status" value="2"/>
</dbReference>
<keyword evidence="5" id="KW-0472">Membrane</keyword>
<dbReference type="Proteomes" id="UP001161247">
    <property type="component" value="Chromosome 7"/>
</dbReference>
<dbReference type="InterPro" id="IPR014720">
    <property type="entry name" value="dsRBD_dom"/>
</dbReference>
<feature type="transmembrane region" description="Helical" evidence="5">
    <location>
        <begin position="112"/>
        <end position="134"/>
    </location>
</feature>
<keyword evidence="1" id="KW-0677">Repeat</keyword>
<dbReference type="EMBL" id="OX459124">
    <property type="protein sequence ID" value="CAI9113652.1"/>
    <property type="molecule type" value="Genomic_DNA"/>
</dbReference>
<sequence>MQAPPCHLQLPPAGSRLFGPSKMDSILFTLSRTPCLPVRPASFSAIPSCWPCLQKDFRMFLHSSSDRTGRRPTFLRRTSPTSSADYQLTVVSLPGKDLNLEPMEVTLKMANYFWALLILQVISGISVGFLWYLVNMTVSAGRGGIKLWSFWLIGDRRLSWIAALASRVSLFTMMLLMVGSALCIIHLVKKEKLEPAWPMYKNRLQELVQKAGLSLPVYQSVNEGFDHAPKFRASVLVGETKYTSNSTFPDQKAADQDVAKLALESVKNIALRPKLGPLLVHQEPTYCKSILHEYAVKMNLPIPKYHTIPIEGPRAVFKSSFEFCGETYTSGEAESKKVAEQLAAKAAIQSLLGQLYKVIQSKEKFLASLFAKRNSDNEGTLKLTVEQPETTPVQQASIWAEFITEDTGRGAFPVTGGGGINKQLEFKAGVQNKFQNIGCGISRQQEFTAGVQNKFPDTTGSRIKQQPEFRTGVQNKFPIAGSGTKKQPEIGIGVQNKFPNTGSGMKRQPEFRTGVQNKFPYSGSGIKRQQESKPRMQNMNQSYGRPSRKQP</sequence>
<organism evidence="7 8">
    <name type="scientific">Oldenlandia corymbosa var. corymbosa</name>
    <dbReference type="NCBI Taxonomy" id="529605"/>
    <lineage>
        <taxon>Eukaryota</taxon>
        <taxon>Viridiplantae</taxon>
        <taxon>Streptophyta</taxon>
        <taxon>Embryophyta</taxon>
        <taxon>Tracheophyta</taxon>
        <taxon>Spermatophyta</taxon>
        <taxon>Magnoliopsida</taxon>
        <taxon>eudicotyledons</taxon>
        <taxon>Gunneridae</taxon>
        <taxon>Pentapetalae</taxon>
        <taxon>asterids</taxon>
        <taxon>lamiids</taxon>
        <taxon>Gentianales</taxon>
        <taxon>Rubiaceae</taxon>
        <taxon>Rubioideae</taxon>
        <taxon>Spermacoceae</taxon>
        <taxon>Hedyotis-Oldenlandia complex</taxon>
        <taxon>Oldenlandia</taxon>
    </lineage>
</organism>
<evidence type="ECO:0000256" key="4">
    <source>
        <dbReference type="SAM" id="MobiDB-lite"/>
    </source>
</evidence>
<keyword evidence="5" id="KW-0812">Transmembrane</keyword>
<dbReference type="SMART" id="SM00358">
    <property type="entry name" value="DSRM"/>
    <property type="match status" value="2"/>
</dbReference>
<evidence type="ECO:0000259" key="6">
    <source>
        <dbReference type="PROSITE" id="PS50137"/>
    </source>
</evidence>
<evidence type="ECO:0000256" key="5">
    <source>
        <dbReference type="SAM" id="Phobius"/>
    </source>
</evidence>
<name>A0AAV1E0Q5_OLDCO</name>